<sequence length="268" mass="28489">MLLDTGLHQGASLHSVTPQADLRLLAVLNQPDATMGLETLWQICSGLQRLGYPVVVLDGTARETDDAPGLQQLLAATDWQGGSLSRGASHTASLAVVPAAHGMRQLASQAAWNDTAVLQRLHPLFRAYALVVAYGPPQVMAPLLRGSAVLPLVMTEPGAHGVEQSYRQLKHMAVHAGLQCTVASVVQPGPYEARRTNAARVALEALQNCASTHLGHSPRTTIVRAGSPQDVQRLALQLLENACTMGAGMPALTPHRHPEPAAHFVRSH</sequence>
<dbReference type="OrthoDB" id="8912320at2"/>
<reference evidence="2" key="1">
    <citation type="submission" date="2016-10" db="EMBL/GenBank/DDBJ databases">
        <authorList>
            <person name="Varghese N."/>
            <person name="Submissions S."/>
        </authorList>
    </citation>
    <scope>NUCLEOTIDE SEQUENCE [LARGE SCALE GENOMIC DNA]</scope>
    <source>
        <strain evidence="2">DSM 27981</strain>
    </source>
</reference>
<proteinExistence type="predicted"/>
<organism evidence="1 2">
    <name type="scientific">Paracidovorax wautersii</name>
    <dbReference type="NCBI Taxonomy" id="1177982"/>
    <lineage>
        <taxon>Bacteria</taxon>
        <taxon>Pseudomonadati</taxon>
        <taxon>Pseudomonadota</taxon>
        <taxon>Betaproteobacteria</taxon>
        <taxon>Burkholderiales</taxon>
        <taxon>Comamonadaceae</taxon>
        <taxon>Paracidovorax</taxon>
    </lineage>
</organism>
<dbReference type="Proteomes" id="UP000199119">
    <property type="component" value="Unassembled WGS sequence"/>
</dbReference>
<protein>
    <submittedName>
        <fullName evidence="1">Uncharacterized protein</fullName>
    </submittedName>
</protein>
<dbReference type="STRING" id="1177982.SAMN04489711_12341"/>
<gene>
    <name evidence="1" type="ORF">SAMN04489711_12341</name>
</gene>
<name>A0A1I2HG26_9BURK</name>
<keyword evidence="2" id="KW-1185">Reference proteome</keyword>
<evidence type="ECO:0000313" key="1">
    <source>
        <dbReference type="EMBL" id="SFF29195.1"/>
    </source>
</evidence>
<accession>A0A1I2HG26</accession>
<dbReference type="AlphaFoldDB" id="A0A1I2HG26"/>
<evidence type="ECO:0000313" key="2">
    <source>
        <dbReference type="Proteomes" id="UP000199119"/>
    </source>
</evidence>
<dbReference type="EMBL" id="FONX01000023">
    <property type="protein sequence ID" value="SFF29195.1"/>
    <property type="molecule type" value="Genomic_DNA"/>
</dbReference>
<dbReference type="RefSeq" id="WP_092942089.1">
    <property type="nucleotide sequence ID" value="NZ_FONX01000023.1"/>
</dbReference>